<proteinExistence type="predicted"/>
<dbReference type="Proteomes" id="UP000215127">
    <property type="component" value="Chromosome 9"/>
</dbReference>
<name>A0A1X7S3E5_ZYMT9</name>
<protein>
    <submittedName>
        <fullName evidence="2">Uncharacterized protein</fullName>
    </submittedName>
</protein>
<dbReference type="EMBL" id="LT853700">
    <property type="protein sequence ID" value="SMQ54228.1"/>
    <property type="molecule type" value="Genomic_DNA"/>
</dbReference>
<evidence type="ECO:0000313" key="3">
    <source>
        <dbReference type="Proteomes" id="UP000215127"/>
    </source>
</evidence>
<feature type="compositionally biased region" description="Polar residues" evidence="1">
    <location>
        <begin position="21"/>
        <end position="36"/>
    </location>
</feature>
<organism evidence="2 3">
    <name type="scientific">Zymoseptoria tritici (strain ST99CH_3D7)</name>
    <dbReference type="NCBI Taxonomy" id="1276538"/>
    <lineage>
        <taxon>Eukaryota</taxon>
        <taxon>Fungi</taxon>
        <taxon>Dikarya</taxon>
        <taxon>Ascomycota</taxon>
        <taxon>Pezizomycotina</taxon>
        <taxon>Dothideomycetes</taxon>
        <taxon>Dothideomycetidae</taxon>
        <taxon>Mycosphaerellales</taxon>
        <taxon>Mycosphaerellaceae</taxon>
        <taxon>Zymoseptoria</taxon>
    </lineage>
</organism>
<gene>
    <name evidence="2" type="ORF">ZT3D7_G9383</name>
</gene>
<evidence type="ECO:0000313" key="2">
    <source>
        <dbReference type="EMBL" id="SMQ54228.1"/>
    </source>
</evidence>
<dbReference type="AlphaFoldDB" id="A0A1X7S3E5"/>
<sequence length="332" mass="36428">MASFPNFSRREPRAPRLDTATIETSDSPSESTAPTSTLCIGSVWDANPWQYTSPTSPTAQPDFVVIGETLDSLLARRRAWNRETDYGRKCDPNGWQGSHRNQWLWERQRRINLHEKEDKHWPDVTLTTPNWKKAAAFPLPPPISPLTNTEPLECVGEIEEVVWGTWHYHTSDSDSEFSCSDDSLAIFLGEPYQARDGQGSVAFSSGKEDEEDILGIFANLNYGAVEAAKMEDGPPTALMVPFTPALTPADLRFPMIWPSQLLLDAADACHINRGFEDEPATHATVHTAAAVSVSSVAVMPAVLGVAVPVRLTSWTAARQVNIAGRQSSAAGK</sequence>
<keyword evidence="3" id="KW-1185">Reference proteome</keyword>
<reference evidence="2 3" key="1">
    <citation type="submission" date="2016-06" db="EMBL/GenBank/DDBJ databases">
        <authorList>
            <person name="Kjaerup R.B."/>
            <person name="Dalgaard T.S."/>
            <person name="Juul-Madsen H.R."/>
        </authorList>
    </citation>
    <scope>NUCLEOTIDE SEQUENCE [LARGE SCALE GENOMIC DNA]</scope>
</reference>
<feature type="region of interest" description="Disordered" evidence="1">
    <location>
        <begin position="1"/>
        <end position="36"/>
    </location>
</feature>
<accession>A0A1X7S3E5</accession>
<evidence type="ECO:0000256" key="1">
    <source>
        <dbReference type="SAM" id="MobiDB-lite"/>
    </source>
</evidence>